<keyword evidence="2" id="KW-1185">Reference proteome</keyword>
<reference evidence="1 2" key="1">
    <citation type="journal article" date="2020" name="BMC Genomics">
        <title>Intraspecific diversification of the crop wild relative Brassica cretica Lam. using demographic model selection.</title>
        <authorList>
            <person name="Kioukis A."/>
            <person name="Michalopoulou V.A."/>
            <person name="Briers L."/>
            <person name="Pirintsos S."/>
            <person name="Studholme D.J."/>
            <person name="Pavlidis P."/>
            <person name="Sarris P.F."/>
        </authorList>
    </citation>
    <scope>NUCLEOTIDE SEQUENCE [LARGE SCALE GENOMIC DNA]</scope>
    <source>
        <strain evidence="2">cv. PFS-1207/04</strain>
    </source>
</reference>
<gene>
    <name evidence="1" type="ORF">DY000_02030309</name>
</gene>
<organism evidence="1 2">
    <name type="scientific">Brassica cretica</name>
    <name type="common">Mustard</name>
    <dbReference type="NCBI Taxonomy" id="69181"/>
    <lineage>
        <taxon>Eukaryota</taxon>
        <taxon>Viridiplantae</taxon>
        <taxon>Streptophyta</taxon>
        <taxon>Embryophyta</taxon>
        <taxon>Tracheophyta</taxon>
        <taxon>Spermatophyta</taxon>
        <taxon>Magnoliopsida</taxon>
        <taxon>eudicotyledons</taxon>
        <taxon>Gunneridae</taxon>
        <taxon>Pentapetalae</taxon>
        <taxon>rosids</taxon>
        <taxon>malvids</taxon>
        <taxon>Brassicales</taxon>
        <taxon>Brassicaceae</taxon>
        <taxon>Brassiceae</taxon>
        <taxon>Brassica</taxon>
    </lineage>
</organism>
<comment type="caution">
    <text evidence="1">The sequence shown here is derived from an EMBL/GenBank/DDBJ whole genome shotgun (WGS) entry which is preliminary data.</text>
</comment>
<dbReference type="Proteomes" id="UP000266723">
    <property type="component" value="Unassembled WGS sequence"/>
</dbReference>
<sequence length="79" mass="8692">MKRSSDVCPLDLRSRHVCSKGSTFGTCVLGHKLEVLVIHDPSRPVPPPTRSETQRDGTSMIVTSITGGVRRNSFMLEIL</sequence>
<evidence type="ECO:0000313" key="1">
    <source>
        <dbReference type="EMBL" id="KAF3581895.1"/>
    </source>
</evidence>
<evidence type="ECO:0000313" key="2">
    <source>
        <dbReference type="Proteomes" id="UP000266723"/>
    </source>
</evidence>
<proteinExistence type="predicted"/>
<accession>A0ABQ7DXL9</accession>
<dbReference type="EMBL" id="QGKV02000649">
    <property type="protein sequence ID" value="KAF3581895.1"/>
    <property type="molecule type" value="Genomic_DNA"/>
</dbReference>
<protein>
    <submittedName>
        <fullName evidence="1">Uncharacterized protein</fullName>
    </submittedName>
</protein>
<name>A0ABQ7DXL9_BRACR</name>